<feature type="domain" description="ABC transporter" evidence="6">
    <location>
        <begin position="2"/>
        <end position="250"/>
    </location>
</feature>
<dbReference type="Pfam" id="PF08402">
    <property type="entry name" value="TOBE_2"/>
    <property type="match status" value="1"/>
</dbReference>
<dbReference type="InterPro" id="IPR017871">
    <property type="entry name" value="ABC_transporter-like_CS"/>
</dbReference>
<dbReference type="GO" id="GO:0140359">
    <property type="term" value="F:ABC-type transporter activity"/>
    <property type="evidence" value="ECO:0007669"/>
    <property type="project" value="UniProtKB-ARBA"/>
</dbReference>
<evidence type="ECO:0000256" key="1">
    <source>
        <dbReference type="ARBA" id="ARBA00004417"/>
    </source>
</evidence>
<dbReference type="InterPro" id="IPR013611">
    <property type="entry name" value="Transp-assoc_OB_typ2"/>
</dbReference>
<keyword evidence="4" id="KW-0547">Nucleotide-binding</keyword>
<evidence type="ECO:0000256" key="5">
    <source>
        <dbReference type="ARBA" id="ARBA00022840"/>
    </source>
</evidence>
<evidence type="ECO:0000256" key="2">
    <source>
        <dbReference type="ARBA" id="ARBA00005417"/>
    </source>
</evidence>
<comment type="subcellular location">
    <subcellularLocation>
        <location evidence="1">Cell inner membrane</location>
        <topology evidence="1">Peripheral membrane protein</topology>
    </subcellularLocation>
</comment>
<dbReference type="EMBL" id="PKUQ01000003">
    <property type="protein sequence ID" value="PLW78560.1"/>
    <property type="molecule type" value="Genomic_DNA"/>
</dbReference>
<dbReference type="GO" id="GO:0016887">
    <property type="term" value="F:ATP hydrolysis activity"/>
    <property type="evidence" value="ECO:0007669"/>
    <property type="project" value="InterPro"/>
</dbReference>
<dbReference type="Gene3D" id="2.40.50.140">
    <property type="entry name" value="Nucleic acid-binding proteins"/>
    <property type="match status" value="1"/>
</dbReference>
<keyword evidence="8" id="KW-1185">Reference proteome</keyword>
<dbReference type="PANTHER" id="PTHR43875">
    <property type="entry name" value="MALTODEXTRIN IMPORT ATP-BINDING PROTEIN MSMX"/>
    <property type="match status" value="1"/>
</dbReference>
<dbReference type="InterPro" id="IPR012340">
    <property type="entry name" value="NA-bd_OB-fold"/>
</dbReference>
<dbReference type="RefSeq" id="WP_101532453.1">
    <property type="nucleotide sequence ID" value="NZ_PKUQ01000003.1"/>
</dbReference>
<dbReference type="AlphaFoldDB" id="A0A2N5XVP7"/>
<dbReference type="PROSITE" id="PS50893">
    <property type="entry name" value="ABC_TRANSPORTER_2"/>
    <property type="match status" value="1"/>
</dbReference>
<name>A0A2N5XVP7_9HYPH</name>
<dbReference type="GO" id="GO:0005524">
    <property type="term" value="F:ATP binding"/>
    <property type="evidence" value="ECO:0007669"/>
    <property type="project" value="UniProtKB-KW"/>
</dbReference>
<dbReference type="InterPro" id="IPR027417">
    <property type="entry name" value="P-loop_NTPase"/>
</dbReference>
<evidence type="ECO:0000313" key="8">
    <source>
        <dbReference type="Proteomes" id="UP000234881"/>
    </source>
</evidence>
<dbReference type="SUPFAM" id="SSF50331">
    <property type="entry name" value="MOP-like"/>
    <property type="match status" value="1"/>
</dbReference>
<evidence type="ECO:0000259" key="6">
    <source>
        <dbReference type="PROSITE" id="PS50893"/>
    </source>
</evidence>
<dbReference type="FunFam" id="3.40.50.300:FF:000042">
    <property type="entry name" value="Maltose/maltodextrin ABC transporter, ATP-binding protein"/>
    <property type="match status" value="1"/>
</dbReference>
<dbReference type="SMART" id="SM00382">
    <property type="entry name" value="AAA"/>
    <property type="match status" value="1"/>
</dbReference>
<comment type="caution">
    <text evidence="7">The sequence shown here is derived from an EMBL/GenBank/DDBJ whole genome shotgun (WGS) entry which is preliminary data.</text>
</comment>
<dbReference type="Pfam" id="PF00005">
    <property type="entry name" value="ABC_tran"/>
    <property type="match status" value="1"/>
</dbReference>
<evidence type="ECO:0000256" key="4">
    <source>
        <dbReference type="ARBA" id="ARBA00022741"/>
    </source>
</evidence>
<dbReference type="Proteomes" id="UP000234881">
    <property type="component" value="Unassembled WGS sequence"/>
</dbReference>
<dbReference type="GO" id="GO:0055052">
    <property type="term" value="C:ATP-binding cassette (ABC) transporter complex, substrate-binding subunit-containing"/>
    <property type="evidence" value="ECO:0007669"/>
    <property type="project" value="TreeGrafter"/>
</dbReference>
<dbReference type="Gene3D" id="3.40.50.300">
    <property type="entry name" value="P-loop containing nucleotide triphosphate hydrolases"/>
    <property type="match status" value="1"/>
</dbReference>
<reference evidence="7 8" key="1">
    <citation type="submission" date="2018-01" db="EMBL/GenBank/DDBJ databases">
        <title>The draft genome sequence of Cohaesibacter sp. H1304.</title>
        <authorList>
            <person name="Wang N.-N."/>
            <person name="Du Z.-J."/>
        </authorList>
    </citation>
    <scope>NUCLEOTIDE SEQUENCE [LARGE SCALE GENOMIC DNA]</scope>
    <source>
        <strain evidence="7 8">H1304</strain>
    </source>
</reference>
<proteinExistence type="inferred from homology"/>
<protein>
    <submittedName>
        <fullName evidence="7">Glycerol-3-phosphate ABC transporter ATP-binding protein</fullName>
    </submittedName>
</protein>
<organism evidence="7 8">
    <name type="scientific">Cohaesibacter celericrescens</name>
    <dbReference type="NCBI Taxonomy" id="2067669"/>
    <lineage>
        <taxon>Bacteria</taxon>
        <taxon>Pseudomonadati</taxon>
        <taxon>Pseudomonadota</taxon>
        <taxon>Alphaproteobacteria</taxon>
        <taxon>Hyphomicrobiales</taxon>
        <taxon>Cohaesibacteraceae</taxon>
    </lineage>
</organism>
<gene>
    <name evidence="7" type="ORF">C0081_03605</name>
</gene>
<accession>A0A2N5XVP7</accession>
<evidence type="ECO:0000313" key="7">
    <source>
        <dbReference type="EMBL" id="PLW78560.1"/>
    </source>
</evidence>
<keyword evidence="5 7" id="KW-0067">ATP-binding</keyword>
<dbReference type="SUPFAM" id="SSF52540">
    <property type="entry name" value="P-loop containing nucleoside triphosphate hydrolases"/>
    <property type="match status" value="1"/>
</dbReference>
<dbReference type="PROSITE" id="PS00211">
    <property type="entry name" value="ABC_TRANSPORTER_1"/>
    <property type="match status" value="1"/>
</dbReference>
<keyword evidence="3" id="KW-0813">Transport</keyword>
<dbReference type="OrthoDB" id="9802264at2"/>
<dbReference type="Gene3D" id="2.40.50.100">
    <property type="match status" value="1"/>
</dbReference>
<dbReference type="PANTHER" id="PTHR43875:SF14">
    <property type="entry name" value="ABC TRANSPORTER ATP-BINDING PROTEIN"/>
    <property type="match status" value="1"/>
</dbReference>
<dbReference type="InterPro" id="IPR003439">
    <property type="entry name" value="ABC_transporter-like_ATP-bd"/>
</dbReference>
<sequence>MIQLKSLTRAFGGNRVLDAVDLVIPDGSFTSLLGPSGCGKSTLLRILAGLDQPTSGAVLFDGQDVQYKSATERNIAMVFQSYALYPHMSVRDNIVLPLAMRSMSRLERLPLVTSLLASAKRKRAANSSEVDCIAQLLGLTALLDRKPSELSGGQKQRVAVGRALVRDPVAFLFDEPLSNLDTKLRGQMREEIGRLHKRTGKTFIYVTHDQTEAMSLSDQVAVMMGGHIHQVAPPRDLYAKPANTDVAAFIGEHPINLVTIQPNGANLPASFSAFALSKAVDRFIILGLRPESLFISDDGLISGHVTAVEYLGGRELLDVALDDGTILRIAQKDVERIPQVGDLVRLDIAAKDIHLFDHATGRRLSDNAIIRRKG</sequence>
<dbReference type="InterPro" id="IPR047641">
    <property type="entry name" value="ABC_transpr_MalK/UgpC-like"/>
</dbReference>
<dbReference type="InterPro" id="IPR008995">
    <property type="entry name" value="Mo/tungstate-bd_C_term_dom"/>
</dbReference>
<comment type="similarity">
    <text evidence="2">Belongs to the ABC transporter superfamily.</text>
</comment>
<evidence type="ECO:0000256" key="3">
    <source>
        <dbReference type="ARBA" id="ARBA00022448"/>
    </source>
</evidence>
<dbReference type="InterPro" id="IPR003593">
    <property type="entry name" value="AAA+_ATPase"/>
</dbReference>